<dbReference type="GO" id="GO:0006952">
    <property type="term" value="P:defense response"/>
    <property type="evidence" value="ECO:0007669"/>
    <property type="project" value="UniProtKB-KW"/>
</dbReference>
<dbReference type="GO" id="GO:0043531">
    <property type="term" value="F:ADP binding"/>
    <property type="evidence" value="ECO:0007669"/>
    <property type="project" value="InterPro"/>
</dbReference>
<dbReference type="Pfam" id="PF25019">
    <property type="entry name" value="LRR_R13L1-DRL21"/>
    <property type="match status" value="1"/>
</dbReference>
<evidence type="ECO:0000256" key="2">
    <source>
        <dbReference type="ARBA" id="ARBA00022737"/>
    </source>
</evidence>
<dbReference type="PRINTS" id="PR00364">
    <property type="entry name" value="DISEASERSIST"/>
</dbReference>
<dbReference type="SMART" id="SM00369">
    <property type="entry name" value="LRR_TYP"/>
    <property type="match status" value="3"/>
</dbReference>
<evidence type="ECO:0000259" key="8">
    <source>
        <dbReference type="Pfam" id="PF23559"/>
    </source>
</evidence>
<dbReference type="EMBL" id="RXIC02000026">
    <property type="protein sequence ID" value="KAB1203858.1"/>
    <property type="molecule type" value="Genomic_DNA"/>
</dbReference>
<dbReference type="OrthoDB" id="1896560at2759"/>
<dbReference type="InterPro" id="IPR056789">
    <property type="entry name" value="LRR_R13L1-DRL21"/>
</dbReference>
<dbReference type="Gene3D" id="3.80.10.10">
    <property type="entry name" value="Ribonuclease Inhibitor"/>
    <property type="match status" value="4"/>
</dbReference>
<keyword evidence="2" id="KW-0677">Repeat</keyword>
<dbReference type="FunFam" id="1.10.10.10:FF:000322">
    <property type="entry name" value="Probable disease resistance protein At1g63360"/>
    <property type="match status" value="1"/>
</dbReference>
<gene>
    <name evidence="10" type="ORF">CJ030_MR8G027626</name>
</gene>
<dbReference type="Gene3D" id="1.10.10.10">
    <property type="entry name" value="Winged helix-like DNA-binding domain superfamily/Winged helix DNA-binding domain"/>
    <property type="match status" value="1"/>
</dbReference>
<dbReference type="Pfam" id="PF18052">
    <property type="entry name" value="Rx_N"/>
    <property type="match status" value="1"/>
</dbReference>
<dbReference type="Gene3D" id="3.40.50.300">
    <property type="entry name" value="P-loop containing nucleotide triphosphate hydrolases"/>
    <property type="match status" value="1"/>
</dbReference>
<dbReference type="PANTHER" id="PTHR36766:SF31">
    <property type="entry name" value="DISEASE RESISTANCE RPP13-LIKE PROTEIN 1"/>
    <property type="match status" value="1"/>
</dbReference>
<feature type="domain" description="Disease resistance protein winged helix" evidence="8">
    <location>
        <begin position="431"/>
        <end position="498"/>
    </location>
</feature>
<dbReference type="InterPro" id="IPR003591">
    <property type="entry name" value="Leu-rich_rpt_typical-subtyp"/>
</dbReference>
<sequence>MAEAMVGGAFLSAFLQVLFDRMASREVVDFVRGRKLAAGLLKKLEIALLSVDAVLEDAEEKQATTRAAKKWLDELKDVVYDAEDILDEIATESLRCKLDADVQKTASEVQTSISTSINHFVEELEPRILEVLDKIEFLAKKKDVIGLREGVEGKPAEKLPTTSLVEESCSFGRDDEREKIINSLLLDDASGNELSVIAIVGMGGIGKSTLAKLIYNDDRVKKHFNLDAWVYVSEEFDLFKVTKTILETVTLSTSDVKDLNRLQVTLKEKLREKKFLLVLDDVWNETHDYWEALRNTIKSSMPGSKVIVTTRNERVALVMCAFLTHHIKLLSDEDCWSIFAKHAFPDSSYDVDQELETIGREIVGKCKGLPLAAKTFGTLLWSKLGADDWEKILKSELWTLPHDGRNILLSLRLSYKHLPSHLKRCFAYCSIFPKDYVFEKDQLVLLWMAEGFLQQSCNRTMEEVGDDFFFDLVSRSFFQQSSGNKSQFVMHDLVNDLAVFVSGQLGFRLEGDYSHDIVSSKTRHLSYVRTRFDNLKKFEVLYKAKQLRTFIPLGLSWSDFHLARSVPHDLLVVLTCLRVLSLSHYSNITDLPDSIDKMKQLRYLDLSSTAVKRLPESICELCNLQTLKLSGCQHLAVLPGEMRKLVSLRYMDLSFTVFQRLPESLCELDNLQTLKLSGCQYITELPRDMWKLSNLRHLDITNTGIKEMPMQLSRLKCLRTLTTFINGRQSGSCIGELRKLTNLRKGLSILELQNIECPGIDTGLKDRKYIEELVLEWNAFADILESQKAVLNSLRPHTNLKSLTISYYGGENFPDWVGHQSFCNITSLHLNRCHRCSLPPLGQLPCLQDLSIIGFDGVVTVGAEFCGGHSASIKPFGALEVLTFERLWNWEEYSFGVENEYGAFPRLRELYIRCCPKLTRGSPIHLPSLAKLEIIECPQLVASFLRAPAVSEVHLINCNEAVLKELAIGTQKLKVAEFNFLESLPDTNSSLQHLEIRDCFSLLSFPRGDLLSMLKSLEITSSRKFDLPVHVDNYLALERLLLKDSCDSLRSFPLEFFPKLSQIVLWGCRNLESLTVPEQHENDLVTLNIRIEDCPKFVSFPEGGLRAPNLTWFSILKCGSLKSLPDKMHSLLPTLGVLRIEDCPNIDSFPGGGLPSSLNFISILRCDKLVGSWMDWGLQKLPYVRTLYIDGMPEDMESFPKAEFLPTNLTILDISSFPNVKCLDKKGLQDLFSLEELRIHRCPKLEYIPDEGLPASLSFLWINRCPLLKKRCKIAPVDCIKIDDELIE</sequence>
<dbReference type="Gene3D" id="1.10.8.430">
    <property type="entry name" value="Helical domain of apoptotic protease-activating factors"/>
    <property type="match status" value="1"/>
</dbReference>
<dbReference type="SUPFAM" id="SSF52058">
    <property type="entry name" value="L domain-like"/>
    <property type="match status" value="2"/>
</dbReference>
<evidence type="ECO:0000313" key="10">
    <source>
        <dbReference type="EMBL" id="KAB1203858.1"/>
    </source>
</evidence>
<keyword evidence="5" id="KW-0067">ATP-binding</keyword>
<name>A0A6A1UVJ3_9ROSI</name>
<dbReference type="Gene3D" id="1.20.5.4130">
    <property type="match status" value="1"/>
</dbReference>
<reference evidence="10 11" key="1">
    <citation type="journal article" date="2019" name="Plant Biotechnol. J.">
        <title>The red bayberry genome and genetic basis of sex determination.</title>
        <authorList>
            <person name="Jia H.M."/>
            <person name="Jia H.J."/>
            <person name="Cai Q.L."/>
            <person name="Wang Y."/>
            <person name="Zhao H.B."/>
            <person name="Yang W.F."/>
            <person name="Wang G.Y."/>
            <person name="Li Y.H."/>
            <person name="Zhan D.L."/>
            <person name="Shen Y.T."/>
            <person name="Niu Q.F."/>
            <person name="Chang L."/>
            <person name="Qiu J."/>
            <person name="Zhao L."/>
            <person name="Xie H.B."/>
            <person name="Fu W.Y."/>
            <person name="Jin J."/>
            <person name="Li X.W."/>
            <person name="Jiao Y."/>
            <person name="Zhou C.C."/>
            <person name="Tu T."/>
            <person name="Chai C.Y."/>
            <person name="Gao J.L."/>
            <person name="Fan L.J."/>
            <person name="van de Weg E."/>
            <person name="Wang J.Y."/>
            <person name="Gao Z.S."/>
        </authorList>
    </citation>
    <scope>NUCLEOTIDE SEQUENCE [LARGE SCALE GENOMIC DNA]</scope>
    <source>
        <tissue evidence="10">Leaves</tissue>
    </source>
</reference>
<evidence type="ECO:0000256" key="5">
    <source>
        <dbReference type="ARBA" id="ARBA00022840"/>
    </source>
</evidence>
<dbReference type="PANTHER" id="PTHR36766">
    <property type="entry name" value="PLANT BROAD-SPECTRUM MILDEW RESISTANCE PROTEIN RPW8"/>
    <property type="match status" value="1"/>
</dbReference>
<dbReference type="InterPro" id="IPR036388">
    <property type="entry name" value="WH-like_DNA-bd_sf"/>
</dbReference>
<keyword evidence="4" id="KW-0611">Plant defense</keyword>
<dbReference type="GO" id="GO:0051707">
    <property type="term" value="P:response to other organism"/>
    <property type="evidence" value="ECO:0007669"/>
    <property type="project" value="UniProtKB-ARBA"/>
</dbReference>
<accession>A0A6A1UVJ3</accession>
<dbReference type="InterPro" id="IPR042197">
    <property type="entry name" value="Apaf_helical"/>
</dbReference>
<evidence type="ECO:0000259" key="7">
    <source>
        <dbReference type="Pfam" id="PF18052"/>
    </source>
</evidence>
<keyword evidence="1" id="KW-0433">Leucine-rich repeat</keyword>
<evidence type="ECO:0000259" key="6">
    <source>
        <dbReference type="Pfam" id="PF00931"/>
    </source>
</evidence>
<dbReference type="FunFam" id="3.40.50.300:FF:001091">
    <property type="entry name" value="Probable disease resistance protein At1g61300"/>
    <property type="match status" value="1"/>
</dbReference>
<dbReference type="GO" id="GO:0005524">
    <property type="term" value="F:ATP binding"/>
    <property type="evidence" value="ECO:0007669"/>
    <property type="project" value="UniProtKB-KW"/>
</dbReference>
<organism evidence="10 11">
    <name type="scientific">Morella rubra</name>
    <name type="common">Chinese bayberry</name>
    <dbReference type="NCBI Taxonomy" id="262757"/>
    <lineage>
        <taxon>Eukaryota</taxon>
        <taxon>Viridiplantae</taxon>
        <taxon>Streptophyta</taxon>
        <taxon>Embryophyta</taxon>
        <taxon>Tracheophyta</taxon>
        <taxon>Spermatophyta</taxon>
        <taxon>Magnoliopsida</taxon>
        <taxon>eudicotyledons</taxon>
        <taxon>Gunneridae</taxon>
        <taxon>Pentapetalae</taxon>
        <taxon>rosids</taxon>
        <taxon>fabids</taxon>
        <taxon>Fagales</taxon>
        <taxon>Myricaceae</taxon>
        <taxon>Morella</taxon>
    </lineage>
</organism>
<dbReference type="Proteomes" id="UP000516437">
    <property type="component" value="Chromosome 8"/>
</dbReference>
<protein>
    <submittedName>
        <fullName evidence="10">Putative disease resistance RPP13-like protein 1</fullName>
    </submittedName>
</protein>
<dbReference type="Pfam" id="PF00931">
    <property type="entry name" value="NB-ARC"/>
    <property type="match status" value="1"/>
</dbReference>
<proteinExistence type="predicted"/>
<feature type="domain" description="Disease resistance N-terminal" evidence="7">
    <location>
        <begin position="10"/>
        <end position="103"/>
    </location>
</feature>
<dbReference type="SUPFAM" id="SSF52540">
    <property type="entry name" value="P-loop containing nucleoside triphosphate hydrolases"/>
    <property type="match status" value="1"/>
</dbReference>
<feature type="domain" description="NB-ARC" evidence="6">
    <location>
        <begin position="175"/>
        <end position="347"/>
    </location>
</feature>
<dbReference type="InterPro" id="IPR058922">
    <property type="entry name" value="WHD_DRP"/>
</dbReference>
<keyword evidence="3" id="KW-0547">Nucleotide-binding</keyword>
<dbReference type="Pfam" id="PF23559">
    <property type="entry name" value="WHD_DRP"/>
    <property type="match status" value="1"/>
</dbReference>
<dbReference type="InterPro" id="IPR032675">
    <property type="entry name" value="LRR_dom_sf"/>
</dbReference>
<evidence type="ECO:0000313" key="11">
    <source>
        <dbReference type="Proteomes" id="UP000516437"/>
    </source>
</evidence>
<evidence type="ECO:0000256" key="3">
    <source>
        <dbReference type="ARBA" id="ARBA00022741"/>
    </source>
</evidence>
<dbReference type="InterPro" id="IPR027417">
    <property type="entry name" value="P-loop_NTPase"/>
</dbReference>
<comment type="caution">
    <text evidence="10">The sequence shown here is derived from an EMBL/GenBank/DDBJ whole genome shotgun (WGS) entry which is preliminary data.</text>
</comment>
<dbReference type="InterPro" id="IPR002182">
    <property type="entry name" value="NB-ARC"/>
</dbReference>
<evidence type="ECO:0000256" key="4">
    <source>
        <dbReference type="ARBA" id="ARBA00022821"/>
    </source>
</evidence>
<keyword evidence="11" id="KW-1185">Reference proteome</keyword>
<evidence type="ECO:0000256" key="1">
    <source>
        <dbReference type="ARBA" id="ARBA00022614"/>
    </source>
</evidence>
<dbReference type="InterPro" id="IPR041118">
    <property type="entry name" value="Rx_N"/>
</dbReference>
<evidence type="ECO:0000259" key="9">
    <source>
        <dbReference type="Pfam" id="PF25019"/>
    </source>
</evidence>
<feature type="domain" description="R13L1/DRL21-like LRR repeat region" evidence="9">
    <location>
        <begin position="734"/>
        <end position="854"/>
    </location>
</feature>